<evidence type="ECO:0000313" key="2">
    <source>
        <dbReference type="EMBL" id="CAE0440393.1"/>
    </source>
</evidence>
<sequence length="336" mass="38408">MDYVKLISEALWLCNKGKEEAAKAKLLELGYKYRLAQKILRYPITVSGSNLAADEKAYGGCTSNGFCAVYDNVLREQELDILRATFDSGKHFWSFHHYTEGVPSEYFSYAFELDEPNSGGMIQDVALRLQNQLADEFPAIREAKYIEWWAHCRPHSSGHQLHFDSADEGRNDVRNPIVSVVLYLRGEVGGPTLVTDQKMGDRKLARKGWLCFPRENRLCVFDGSLLHMVVPGRQDQECLDILKKQYNLETTKRVTLMVSFWRDLKIRNQNGRGSAVKFPVDKSDIDWVKQLQTKSTDASIHKPEKASVFDVENVWSSLQDDNIATMPSYDECFQGF</sequence>
<reference evidence="1" key="1">
    <citation type="submission" date="2021-01" db="EMBL/GenBank/DDBJ databases">
        <authorList>
            <person name="Corre E."/>
            <person name="Pelletier E."/>
            <person name="Niang G."/>
            <person name="Scheremetjew M."/>
            <person name="Finn R."/>
            <person name="Kale V."/>
            <person name="Holt S."/>
            <person name="Cochrane G."/>
            <person name="Meng A."/>
            <person name="Brown T."/>
            <person name="Cohen L."/>
        </authorList>
    </citation>
    <scope>NUCLEOTIDE SEQUENCE</scope>
    <source>
        <strain evidence="1">GSBS06</strain>
    </source>
</reference>
<dbReference type="EMBL" id="HBIN01013919">
    <property type="protein sequence ID" value="CAE0440391.1"/>
    <property type="molecule type" value="Transcribed_RNA"/>
</dbReference>
<proteinExistence type="predicted"/>
<dbReference type="EMBL" id="HBIN01013921">
    <property type="protein sequence ID" value="CAE0440393.1"/>
    <property type="molecule type" value="Transcribed_RNA"/>
</dbReference>
<name>A0A6S8DA14_9STRA</name>
<accession>A0A6S8DA14</accession>
<gene>
    <name evidence="1" type="ORF">ASTO00021_LOCUS10525</name>
    <name evidence="2" type="ORF">ASTO00021_LOCUS10527</name>
</gene>
<dbReference type="AlphaFoldDB" id="A0A6S8DA14"/>
<organism evidence="1">
    <name type="scientific">Aplanochytrium stocchinoi</name>
    <dbReference type="NCBI Taxonomy" id="215587"/>
    <lineage>
        <taxon>Eukaryota</taxon>
        <taxon>Sar</taxon>
        <taxon>Stramenopiles</taxon>
        <taxon>Bigyra</taxon>
        <taxon>Labyrinthulomycetes</taxon>
        <taxon>Thraustochytrida</taxon>
        <taxon>Thraustochytriidae</taxon>
        <taxon>Aplanochytrium</taxon>
    </lineage>
</organism>
<evidence type="ECO:0000313" key="1">
    <source>
        <dbReference type="EMBL" id="CAE0440391.1"/>
    </source>
</evidence>
<protein>
    <submittedName>
        <fullName evidence="1">Uncharacterized protein</fullName>
    </submittedName>
</protein>